<evidence type="ECO:0000256" key="2">
    <source>
        <dbReference type="ARBA" id="ARBA00022801"/>
    </source>
</evidence>
<dbReference type="Pfam" id="PF21365">
    <property type="entry name" value="Glyco_hydro_31_3rd"/>
    <property type="match status" value="1"/>
</dbReference>
<dbReference type="Pfam" id="PF13802">
    <property type="entry name" value="Gal_mutarotas_2"/>
    <property type="match status" value="1"/>
</dbReference>
<evidence type="ECO:0000256" key="1">
    <source>
        <dbReference type="ARBA" id="ARBA00007806"/>
    </source>
</evidence>
<gene>
    <name evidence="9" type="ORF">J2S11_003437</name>
</gene>
<organism evidence="9 10">
    <name type="scientific">Caldalkalibacillus horti</name>
    <dbReference type="NCBI Taxonomy" id="77523"/>
    <lineage>
        <taxon>Bacteria</taxon>
        <taxon>Bacillati</taxon>
        <taxon>Bacillota</taxon>
        <taxon>Bacilli</taxon>
        <taxon>Bacillales</taxon>
        <taxon>Bacillaceae</taxon>
        <taxon>Caldalkalibacillus</taxon>
    </lineage>
</organism>
<dbReference type="InterPro" id="IPR033403">
    <property type="entry name" value="DUF5110"/>
</dbReference>
<dbReference type="SUPFAM" id="SSF51445">
    <property type="entry name" value="(Trans)glycosidases"/>
    <property type="match status" value="1"/>
</dbReference>
<protein>
    <submittedName>
        <fullName evidence="9">Alpha-glucosidase</fullName>
        <ecNumber evidence="9">3.2.1.20</ecNumber>
    </submittedName>
</protein>
<evidence type="ECO:0000259" key="8">
    <source>
        <dbReference type="Pfam" id="PF21365"/>
    </source>
</evidence>
<accession>A0ABT9W2N4</accession>
<dbReference type="SUPFAM" id="SSF51011">
    <property type="entry name" value="Glycosyl hydrolase domain"/>
    <property type="match status" value="1"/>
</dbReference>
<dbReference type="SUPFAM" id="SSF74650">
    <property type="entry name" value="Galactose mutarotase-like"/>
    <property type="match status" value="1"/>
</dbReference>
<dbReference type="InterPro" id="IPR000322">
    <property type="entry name" value="Glyco_hydro_31_TIM"/>
</dbReference>
<evidence type="ECO:0000313" key="10">
    <source>
        <dbReference type="Proteomes" id="UP001235840"/>
    </source>
</evidence>
<dbReference type="PROSITE" id="PS00129">
    <property type="entry name" value="GLYCOSYL_HYDROL_F31_1"/>
    <property type="match status" value="1"/>
</dbReference>
<evidence type="ECO:0000259" key="7">
    <source>
        <dbReference type="Pfam" id="PF17137"/>
    </source>
</evidence>
<dbReference type="InterPro" id="IPR017853">
    <property type="entry name" value="GH"/>
</dbReference>
<dbReference type="Pfam" id="PF01055">
    <property type="entry name" value="Glyco_hydro_31_2nd"/>
    <property type="match status" value="1"/>
</dbReference>
<evidence type="ECO:0000313" key="9">
    <source>
        <dbReference type="EMBL" id="MDQ0167512.1"/>
    </source>
</evidence>
<dbReference type="EC" id="3.2.1.20" evidence="9"/>
<sequence length="787" mass="90244">MLQDTSFAIHPGKLKDNKGDELFDIGSVESLSVQNDIVSVKTKTGEVAISFFNAHTVRITANPFGAATLKTSPAVVGQSKPVELQIVEEDMGYQIKTEHIHVYLRKSPIRIQIMDANGRVIVTEQEKGMAYKANGEVICYKKMESKDHFYGFGEKPGGLNKRGDRMEMWNTDMYAPHNPETDTLYQSIPFFVSLRDGAAHGLYFDNTWRTAFDMKNDPEYYSFASAGGQIDYYVFVGPAIKEVITQYTTLTGRAPIPPKWSLGYHQSRYSYETAEEVRTLVKTFKEKGIPLDVVHLDIHYMDGYRVFTFDGNRFPDAKELVQELKEQGVHIVPIVDPGVKVDPEYAIYQEGVREDYFCKYIEGNIYNGEVWPGVSAFPDFTEERVREWWGEKQRFYSDIGIEGIWNDMNEPAVFNETKTMDVNVIHGNDGDPKTHRELHNLYGFRMTQSTYEGQKKNLQGNRPFVLTRAGFAGIQRYAAVWTGDNRSFWEHLQLSLPMVMNLGLSGVPFSGPDVGGFDFHANGELLTRWTQVGVFTPFFRNHSAISADRQEPWSFGEEYEKIIAAYIRLRYQWLPQLYTMFREAHEDGLPVMRPLVLEYPEDSNTHHLQDQFMLGSNVIVAPVITPKTEHRVVYLPEGEWVDYWNNDLYTGGQHHLVKAPLDKLPIFIKKGSFIVLGDTKENTKEKDDNRYVHCYYDEGKSFAFTHYEDDGKTFSYEQGEWRKTTFTAHCEAGVLNMTVESNGDYQDGKKKTLFIHQANYVEKVFVNDKQIDFTQSEEGILTVSLSE</sequence>
<dbReference type="InterPro" id="IPR030458">
    <property type="entry name" value="Glyco_hydro_31_AS"/>
</dbReference>
<name>A0ABT9W2N4_9BACI</name>
<dbReference type="CDD" id="cd14752">
    <property type="entry name" value="GH31_N"/>
    <property type="match status" value="1"/>
</dbReference>
<keyword evidence="3 4" id="KW-0326">Glycosidase</keyword>
<dbReference type="PANTHER" id="PTHR22762">
    <property type="entry name" value="ALPHA-GLUCOSIDASE"/>
    <property type="match status" value="1"/>
</dbReference>
<dbReference type="InterPro" id="IPR025887">
    <property type="entry name" value="Glyco_hydro_31_N_dom"/>
</dbReference>
<keyword evidence="2 4" id="KW-0378">Hydrolase</keyword>
<feature type="domain" description="Glycosyl hydrolase family 31 C-terminal" evidence="8">
    <location>
        <begin position="588"/>
        <end position="674"/>
    </location>
</feature>
<dbReference type="Proteomes" id="UP001235840">
    <property type="component" value="Unassembled WGS sequence"/>
</dbReference>
<evidence type="ECO:0000256" key="4">
    <source>
        <dbReference type="RuleBase" id="RU361185"/>
    </source>
</evidence>
<dbReference type="Pfam" id="PF17137">
    <property type="entry name" value="DUF5110"/>
    <property type="match status" value="1"/>
</dbReference>
<dbReference type="Gene3D" id="3.20.20.80">
    <property type="entry name" value="Glycosidases"/>
    <property type="match status" value="2"/>
</dbReference>
<dbReference type="Gene3D" id="2.60.40.1180">
    <property type="entry name" value="Golgi alpha-mannosidase II"/>
    <property type="match status" value="2"/>
</dbReference>
<keyword evidence="10" id="KW-1185">Reference proteome</keyword>
<dbReference type="EMBL" id="JAUSTY010000016">
    <property type="protein sequence ID" value="MDQ0167512.1"/>
    <property type="molecule type" value="Genomic_DNA"/>
</dbReference>
<comment type="caution">
    <text evidence="9">The sequence shown here is derived from an EMBL/GenBank/DDBJ whole genome shotgun (WGS) entry which is preliminary data.</text>
</comment>
<dbReference type="GO" id="GO:0004558">
    <property type="term" value="F:alpha-1,4-glucosidase activity"/>
    <property type="evidence" value="ECO:0007669"/>
    <property type="project" value="UniProtKB-EC"/>
</dbReference>
<comment type="similarity">
    <text evidence="1 4">Belongs to the glycosyl hydrolase 31 family.</text>
</comment>
<feature type="domain" description="Glycoside hydrolase family 31 TIM barrel" evidence="5">
    <location>
        <begin position="255"/>
        <end position="580"/>
    </location>
</feature>
<reference evidence="9 10" key="1">
    <citation type="submission" date="2023-07" db="EMBL/GenBank/DDBJ databases">
        <title>Genomic Encyclopedia of Type Strains, Phase IV (KMG-IV): sequencing the most valuable type-strain genomes for metagenomic binning, comparative biology and taxonomic classification.</title>
        <authorList>
            <person name="Goeker M."/>
        </authorList>
    </citation>
    <scope>NUCLEOTIDE SEQUENCE [LARGE SCALE GENOMIC DNA]</scope>
    <source>
        <strain evidence="9 10">DSM 12751</strain>
    </source>
</reference>
<dbReference type="InterPro" id="IPR013780">
    <property type="entry name" value="Glyco_hydro_b"/>
</dbReference>
<dbReference type="RefSeq" id="WP_307396480.1">
    <property type="nucleotide sequence ID" value="NZ_BAAADK010000001.1"/>
</dbReference>
<dbReference type="InterPro" id="IPR048395">
    <property type="entry name" value="Glyco_hydro_31_C"/>
</dbReference>
<feature type="domain" description="Glycoside hydrolase family 31 N-terminal" evidence="6">
    <location>
        <begin position="47"/>
        <end position="213"/>
    </location>
</feature>
<feature type="domain" description="DUF5110" evidence="7">
    <location>
        <begin position="693"/>
        <end position="747"/>
    </location>
</feature>
<evidence type="ECO:0000259" key="5">
    <source>
        <dbReference type="Pfam" id="PF01055"/>
    </source>
</evidence>
<dbReference type="CDD" id="cd06604">
    <property type="entry name" value="GH31_glucosidase_II_MalA"/>
    <property type="match status" value="1"/>
</dbReference>
<dbReference type="InterPro" id="IPR011013">
    <property type="entry name" value="Gal_mutarotase_sf_dom"/>
</dbReference>
<evidence type="ECO:0000259" key="6">
    <source>
        <dbReference type="Pfam" id="PF13802"/>
    </source>
</evidence>
<dbReference type="PANTHER" id="PTHR22762:SF166">
    <property type="entry name" value="ALPHA-GLUCOSIDASE"/>
    <property type="match status" value="1"/>
</dbReference>
<evidence type="ECO:0000256" key="3">
    <source>
        <dbReference type="ARBA" id="ARBA00023295"/>
    </source>
</evidence>
<proteinExistence type="inferred from homology"/>
<dbReference type="Gene3D" id="2.60.40.1760">
    <property type="entry name" value="glycosyl hydrolase (family 31)"/>
    <property type="match status" value="1"/>
</dbReference>